<dbReference type="Proteomes" id="UP001213000">
    <property type="component" value="Unassembled WGS sequence"/>
</dbReference>
<dbReference type="InterPro" id="IPR009072">
    <property type="entry name" value="Histone-fold"/>
</dbReference>
<proteinExistence type="inferred from homology"/>
<dbReference type="SUPFAM" id="SSF47113">
    <property type="entry name" value="Histone-fold"/>
    <property type="match status" value="2"/>
</dbReference>
<feature type="region of interest" description="Disordered" evidence="8">
    <location>
        <begin position="641"/>
        <end position="673"/>
    </location>
</feature>
<dbReference type="PANTHER" id="PTHR21551">
    <property type="entry name" value="TOPOISOMERASE II-ASSOCIATED PROTEIN PAT1"/>
    <property type="match status" value="1"/>
</dbReference>
<dbReference type="Gene3D" id="1.10.20.10">
    <property type="entry name" value="Histone, subunit A"/>
    <property type="match status" value="2"/>
</dbReference>
<dbReference type="InterPro" id="IPR039900">
    <property type="entry name" value="Pat1-like"/>
</dbReference>
<dbReference type="GO" id="GO:0000932">
    <property type="term" value="C:P-body"/>
    <property type="evidence" value="ECO:0007669"/>
    <property type="project" value="UniProtKB-SubCell"/>
</dbReference>
<dbReference type="InterPro" id="IPR019167">
    <property type="entry name" value="PAT1_dom"/>
</dbReference>
<dbReference type="Pfam" id="PF09770">
    <property type="entry name" value="PAT1"/>
    <property type="match status" value="1"/>
</dbReference>
<dbReference type="EMBL" id="JANIEX010001003">
    <property type="protein sequence ID" value="KAJ3561446.1"/>
    <property type="molecule type" value="Genomic_DNA"/>
</dbReference>
<gene>
    <name evidence="10" type="ORF">NP233_g10187</name>
</gene>
<evidence type="ECO:0000256" key="2">
    <source>
        <dbReference type="ARBA" id="ARBA00004201"/>
    </source>
</evidence>
<evidence type="ECO:0000256" key="8">
    <source>
        <dbReference type="SAM" id="MobiDB-lite"/>
    </source>
</evidence>
<evidence type="ECO:0000256" key="3">
    <source>
        <dbReference type="ARBA" id="ARBA00009138"/>
    </source>
</evidence>
<feature type="region of interest" description="Disordered" evidence="8">
    <location>
        <begin position="379"/>
        <end position="416"/>
    </location>
</feature>
<feature type="coiled-coil region" evidence="7">
    <location>
        <begin position="701"/>
        <end position="735"/>
    </location>
</feature>
<evidence type="ECO:0000256" key="5">
    <source>
        <dbReference type="ARBA" id="ARBA00022884"/>
    </source>
</evidence>
<evidence type="ECO:0000313" key="10">
    <source>
        <dbReference type="EMBL" id="KAJ3561446.1"/>
    </source>
</evidence>
<feature type="compositionally biased region" description="Low complexity" evidence="8">
    <location>
        <begin position="554"/>
        <end position="563"/>
    </location>
</feature>
<comment type="caution">
    <text evidence="10">The sequence shown here is derived from an EMBL/GenBank/DDBJ whole genome shotgun (WGS) entry which is preliminary data.</text>
</comment>
<keyword evidence="11" id="KW-1185">Reference proteome</keyword>
<dbReference type="GO" id="GO:0005634">
    <property type="term" value="C:nucleus"/>
    <property type="evidence" value="ECO:0007669"/>
    <property type="project" value="UniProtKB-SubCell"/>
</dbReference>
<feature type="compositionally biased region" description="Polar residues" evidence="8">
    <location>
        <begin position="655"/>
        <end position="673"/>
    </location>
</feature>
<comment type="subcellular location">
    <subcellularLocation>
        <location evidence="2">Cytoplasm</location>
        <location evidence="2">P-body</location>
    </subcellularLocation>
    <subcellularLocation>
        <location evidence="1">Nucleus</location>
    </subcellularLocation>
</comment>
<comment type="similarity">
    <text evidence="3">Belongs to the PAT1 family.</text>
</comment>
<feature type="region of interest" description="Disordered" evidence="8">
    <location>
        <begin position="554"/>
        <end position="573"/>
    </location>
</feature>
<dbReference type="CDD" id="cd00074">
    <property type="entry name" value="HFD_H2A"/>
    <property type="match status" value="1"/>
</dbReference>
<keyword evidence="6" id="KW-0539">Nucleus</keyword>
<evidence type="ECO:0000256" key="7">
    <source>
        <dbReference type="SAM" id="Coils"/>
    </source>
</evidence>
<dbReference type="GO" id="GO:0030527">
    <property type="term" value="F:structural constituent of chromatin"/>
    <property type="evidence" value="ECO:0007669"/>
    <property type="project" value="InterPro"/>
</dbReference>
<reference evidence="10" key="1">
    <citation type="submission" date="2022-07" db="EMBL/GenBank/DDBJ databases">
        <title>Genome Sequence of Leucocoprinus birnbaumii.</title>
        <authorList>
            <person name="Buettner E."/>
        </authorList>
    </citation>
    <scope>NUCLEOTIDE SEQUENCE</scope>
    <source>
        <strain evidence="10">VT141</strain>
    </source>
</reference>
<feature type="region of interest" description="Disordered" evidence="8">
    <location>
        <begin position="279"/>
        <end position="317"/>
    </location>
</feature>
<feature type="domain" description="mRNA decay factor PAT1" evidence="9">
    <location>
        <begin position="492"/>
        <end position="1246"/>
    </location>
</feature>
<dbReference type="GO" id="GO:0003677">
    <property type="term" value="F:DNA binding"/>
    <property type="evidence" value="ECO:0007669"/>
    <property type="project" value="InterPro"/>
</dbReference>
<dbReference type="GO" id="GO:0000290">
    <property type="term" value="P:deadenylation-dependent decapping of nuclear-transcribed mRNA"/>
    <property type="evidence" value="ECO:0007669"/>
    <property type="project" value="InterPro"/>
</dbReference>
<keyword evidence="4" id="KW-0963">Cytoplasm</keyword>
<feature type="compositionally biased region" description="Polar residues" evidence="8">
    <location>
        <begin position="393"/>
        <end position="411"/>
    </location>
</feature>
<protein>
    <recommendedName>
        <fullName evidence="9">mRNA decay factor PAT1 domain-containing protein</fullName>
    </recommendedName>
</protein>
<keyword evidence="7" id="KW-0175">Coiled coil</keyword>
<dbReference type="PRINTS" id="PR00620">
    <property type="entry name" value="HISTONEH2A"/>
</dbReference>
<dbReference type="PANTHER" id="PTHR21551:SF0">
    <property type="entry name" value="PROTEIN ASSOCIATED WITH TOPO II RELATED-1, ISOFORM A"/>
    <property type="match status" value="1"/>
</dbReference>
<dbReference type="AlphaFoldDB" id="A0AAD5VMF3"/>
<dbReference type="InterPro" id="IPR002119">
    <property type="entry name" value="Histone_H2A"/>
</dbReference>
<dbReference type="SMART" id="SM00414">
    <property type="entry name" value="H2A"/>
    <property type="match status" value="2"/>
</dbReference>
<organism evidence="10 11">
    <name type="scientific">Leucocoprinus birnbaumii</name>
    <dbReference type="NCBI Taxonomy" id="56174"/>
    <lineage>
        <taxon>Eukaryota</taxon>
        <taxon>Fungi</taxon>
        <taxon>Dikarya</taxon>
        <taxon>Basidiomycota</taxon>
        <taxon>Agaricomycotina</taxon>
        <taxon>Agaricomycetes</taxon>
        <taxon>Agaricomycetidae</taxon>
        <taxon>Agaricales</taxon>
        <taxon>Agaricineae</taxon>
        <taxon>Agaricaceae</taxon>
        <taxon>Leucocoprinus</taxon>
    </lineage>
</organism>
<evidence type="ECO:0000313" key="11">
    <source>
        <dbReference type="Proteomes" id="UP001213000"/>
    </source>
</evidence>
<sequence length="1252" mass="141438">MGAVPYKPAARAFPVGKVTPSSVAKKKRLSSRGRDVGINFPIGEVLEHLRVRTKSKYLITSDAAGTVLEYLCAEVLEQAGSLSYSTSEGGLQSGSSQVIQPHHLQLVFSQDRELRLLLGNILPAACKLDVDPEYDICRAFQSLSVETGISAMKDIHERAKAVEKGQRVSKKSTLAGIFFPVTRIKRGMRRYLVGEQKRIQTTAAVYMAAAIEFLVAELIDTVYKHHRVNRIKPRDIYLAIQQDKDFMLLCLFFGLPQNDLDRRPERLAEYTWGEESYDGLGDALQEGGDELNDETFGGSGAVGKDYDFSNPALPDDHRKLLESSSRTHQSPPQELAPPAGVIHDQRAVEPPQQRSARGTPQSLEAIWDNKSLFSVLPRSNGAGRSALPGLPTARTSSAGLYGSTSPAQQQPIGHGPEVGKIQTLQEIEEEMRIAAQQNRHQGTASRQRLHQEQLIQEMRLRQQEEEQYMMELAQQREQEARHREQEARQLYEVEHGQRLLEQEQRRIVQEQQRRLLLEQEQRRLLLLEQEREQLERQQLYQLQEQQRLQLQRLMQQQQQQQQRTPPPRMLPVSQSPRFFEHQRQLLQLQQQQQQQQQEQLQMEELQRQLLNNLSLQQQGGSDPRRRLAGPTDYEIQAAQLLHQQQQQQQRRGRSASPSVNQFNGSGAQQDLGPQNIQLQQRLLSEMAQAEFMREMQAATPKQLEQQEALRAEAMRKILEAEKMEEKRRRKAAKIAHMSRYNDLMTQSDKDFITRIQVSQLVTQDPYADDFYAQVYGAILRSRMGLQSDERVLKFGSGGGVGLGLTSQKGYRRPSAMQRMEQQVERIVSNARKREEEKGLHSIHSLQGALGKTSGRSYKAAPRQLLQVESTPGSSPVLSPAHAHISKAAVPPTKEGGAAEAAKLGRAALGDHATDNENLVRKEPLTQREVLAIVEGLYDLILNVEQVKRDQPLPEEEEEHHDAWQKDYDALMDQVWDELRVLVPLETSDPHPFISILGPSKGKKILPRLTRHLSSQRMLTLLTLLVACFGQLDVVRNSSLLDSLDDTPERAEIERQTNAFLASVMQSILPIVAKSNLRLITGLLGLLLDRSNVAVVARTKPGLALLTLFLSRVEVIKQSIASGTQDIADVPTPEEAQQWSNMFNHLFDLLAPHMLVLFPSSRIVQPPVQGQQQQPSLYDNADQHVWQFLAAFALHGSLEQHQVLVAMLREKILDNLLAVSRGWFTTEEERNTKLGNVNLFLNALGLDSSQISL</sequence>
<evidence type="ECO:0000256" key="4">
    <source>
        <dbReference type="ARBA" id="ARBA00022490"/>
    </source>
</evidence>
<name>A0AAD5VMF3_9AGAR</name>
<dbReference type="GO" id="GO:0046982">
    <property type="term" value="F:protein heterodimerization activity"/>
    <property type="evidence" value="ECO:0007669"/>
    <property type="project" value="InterPro"/>
</dbReference>
<evidence type="ECO:0000256" key="1">
    <source>
        <dbReference type="ARBA" id="ARBA00004123"/>
    </source>
</evidence>
<dbReference type="GO" id="GO:0003723">
    <property type="term" value="F:RNA binding"/>
    <property type="evidence" value="ECO:0007669"/>
    <property type="project" value="UniProtKB-KW"/>
</dbReference>
<evidence type="ECO:0000259" key="9">
    <source>
        <dbReference type="Pfam" id="PF09770"/>
    </source>
</evidence>
<keyword evidence="5" id="KW-0694">RNA-binding</keyword>
<accession>A0AAD5VMF3</accession>
<dbReference type="GO" id="GO:0000786">
    <property type="term" value="C:nucleosome"/>
    <property type="evidence" value="ECO:0007669"/>
    <property type="project" value="InterPro"/>
</dbReference>
<evidence type="ECO:0000256" key="6">
    <source>
        <dbReference type="ARBA" id="ARBA00023242"/>
    </source>
</evidence>
<dbReference type="GO" id="GO:0033962">
    <property type="term" value="P:P-body assembly"/>
    <property type="evidence" value="ECO:0007669"/>
    <property type="project" value="TreeGrafter"/>
</dbReference>